<comment type="similarity">
    <text evidence="2">Belongs to the bacterial solute-binding protein 8 family.</text>
</comment>
<feature type="chain" id="PRO_5003088399" evidence="5">
    <location>
        <begin position="32"/>
        <end position="324"/>
    </location>
</feature>
<dbReference type="InParanoid" id="D6U5T1"/>
<dbReference type="GO" id="GO:1901678">
    <property type="term" value="P:iron coordination entity transport"/>
    <property type="evidence" value="ECO:0007669"/>
    <property type="project" value="UniProtKB-ARBA"/>
</dbReference>
<gene>
    <name evidence="7" type="ORF">Krac_0933</name>
</gene>
<organism evidence="7 8">
    <name type="scientific">Ktedonobacter racemifer DSM 44963</name>
    <dbReference type="NCBI Taxonomy" id="485913"/>
    <lineage>
        <taxon>Bacteria</taxon>
        <taxon>Bacillati</taxon>
        <taxon>Chloroflexota</taxon>
        <taxon>Ktedonobacteria</taxon>
        <taxon>Ktedonobacterales</taxon>
        <taxon>Ktedonobacteraceae</taxon>
        <taxon>Ktedonobacter</taxon>
    </lineage>
</organism>
<dbReference type="GO" id="GO:0030288">
    <property type="term" value="C:outer membrane-bounded periplasmic space"/>
    <property type="evidence" value="ECO:0007669"/>
    <property type="project" value="TreeGrafter"/>
</dbReference>
<dbReference type="InterPro" id="IPR051313">
    <property type="entry name" value="Bact_iron-sidero_bind"/>
</dbReference>
<keyword evidence="3" id="KW-0813">Transport</keyword>
<dbReference type="RefSeq" id="WP_007922863.1">
    <property type="nucleotide sequence ID" value="NZ_ADVG01000005.1"/>
</dbReference>
<comment type="caution">
    <text evidence="7">The sequence shown here is derived from an EMBL/GenBank/DDBJ whole genome shotgun (WGS) entry which is preliminary data.</text>
</comment>
<name>D6U5T1_KTERA</name>
<dbReference type="Pfam" id="PF01497">
    <property type="entry name" value="Peripla_BP_2"/>
    <property type="match status" value="1"/>
</dbReference>
<evidence type="ECO:0000256" key="5">
    <source>
        <dbReference type="SAM" id="SignalP"/>
    </source>
</evidence>
<comment type="subcellular location">
    <subcellularLocation>
        <location evidence="1">Cell envelope</location>
    </subcellularLocation>
</comment>
<reference evidence="7 8" key="1">
    <citation type="journal article" date="2011" name="Stand. Genomic Sci.">
        <title>Non-contiguous finished genome sequence and contextual data of the filamentous soil bacterium Ktedonobacter racemifer type strain (SOSP1-21).</title>
        <authorList>
            <person name="Chang Y.J."/>
            <person name="Land M."/>
            <person name="Hauser L."/>
            <person name="Chertkov O."/>
            <person name="Del Rio T.G."/>
            <person name="Nolan M."/>
            <person name="Copeland A."/>
            <person name="Tice H."/>
            <person name="Cheng J.F."/>
            <person name="Lucas S."/>
            <person name="Han C."/>
            <person name="Goodwin L."/>
            <person name="Pitluck S."/>
            <person name="Ivanova N."/>
            <person name="Ovchinikova G."/>
            <person name="Pati A."/>
            <person name="Chen A."/>
            <person name="Palaniappan K."/>
            <person name="Mavromatis K."/>
            <person name="Liolios K."/>
            <person name="Brettin T."/>
            <person name="Fiebig A."/>
            <person name="Rohde M."/>
            <person name="Abt B."/>
            <person name="Goker M."/>
            <person name="Detter J.C."/>
            <person name="Woyke T."/>
            <person name="Bristow J."/>
            <person name="Eisen J.A."/>
            <person name="Markowitz V."/>
            <person name="Hugenholtz P."/>
            <person name="Kyrpides N.C."/>
            <person name="Klenk H.P."/>
            <person name="Lapidus A."/>
        </authorList>
    </citation>
    <scope>NUCLEOTIDE SEQUENCE [LARGE SCALE GENOMIC DNA]</scope>
    <source>
        <strain evidence="8">DSM 44963</strain>
    </source>
</reference>
<evidence type="ECO:0000256" key="2">
    <source>
        <dbReference type="ARBA" id="ARBA00008814"/>
    </source>
</evidence>
<dbReference type="PROSITE" id="PS50983">
    <property type="entry name" value="FE_B12_PBP"/>
    <property type="match status" value="1"/>
</dbReference>
<proteinExistence type="inferred from homology"/>
<dbReference type="Proteomes" id="UP000004508">
    <property type="component" value="Unassembled WGS sequence"/>
</dbReference>
<dbReference type="PROSITE" id="PS51257">
    <property type="entry name" value="PROKAR_LIPOPROTEIN"/>
    <property type="match status" value="1"/>
</dbReference>
<protein>
    <submittedName>
        <fullName evidence="7">Periplasmic binding protein</fullName>
    </submittedName>
</protein>
<evidence type="ECO:0000256" key="4">
    <source>
        <dbReference type="ARBA" id="ARBA00022729"/>
    </source>
</evidence>
<dbReference type="InterPro" id="IPR002491">
    <property type="entry name" value="ABC_transptr_periplasmic_BD"/>
</dbReference>
<dbReference type="Gene3D" id="3.40.50.1980">
    <property type="entry name" value="Nitrogenase molybdenum iron protein domain"/>
    <property type="match status" value="2"/>
</dbReference>
<keyword evidence="4 5" id="KW-0732">Signal</keyword>
<evidence type="ECO:0000256" key="1">
    <source>
        <dbReference type="ARBA" id="ARBA00004196"/>
    </source>
</evidence>
<accession>D6U5T1</accession>
<evidence type="ECO:0000313" key="7">
    <source>
        <dbReference type="EMBL" id="EFH80342.1"/>
    </source>
</evidence>
<evidence type="ECO:0000313" key="8">
    <source>
        <dbReference type="Proteomes" id="UP000004508"/>
    </source>
</evidence>
<evidence type="ECO:0000256" key="3">
    <source>
        <dbReference type="ARBA" id="ARBA00022448"/>
    </source>
</evidence>
<dbReference type="SUPFAM" id="SSF53807">
    <property type="entry name" value="Helical backbone' metal receptor"/>
    <property type="match status" value="1"/>
</dbReference>
<sequence>MDTRVSRRFWAGSWPLLVALLCLLTACTDTSTPPTASRTPTATMISTHPLTHAMGTTQIPIQPQRVVVLDTEALDDSLALGITPVGAAVSEQGASYLGYLQGASHQIPKVGTTAQPDLQAITKLKPDLILGSKVYHEDIYNKLSLISPAIYTETVGSTWKENLTLYAKALNKEQEGVLLLQQYQQSITALKTQEGESLGKTHVSVLRIMPDRVRIYMQDTFIGRILQDAGLPRPVGQDQQKKFSQDNTYDNLAQMDGDVIFITLYDKSNDQLKALTNQPDWQQLNAVKDKKVYQVDDDTWMEGLGIGAATHVVADLTKDLAPAQ</sequence>
<dbReference type="FunCoup" id="D6U5T1">
    <property type="interactions" value="9"/>
</dbReference>
<dbReference type="PANTHER" id="PTHR30532:SF1">
    <property type="entry name" value="IRON(3+)-HYDROXAMATE-BINDING PROTEIN FHUD"/>
    <property type="match status" value="1"/>
</dbReference>
<keyword evidence="8" id="KW-1185">Reference proteome</keyword>
<dbReference type="STRING" id="485913.Krac_0933"/>
<dbReference type="EMBL" id="ADVG01000005">
    <property type="protein sequence ID" value="EFH80342.1"/>
    <property type="molecule type" value="Genomic_DNA"/>
</dbReference>
<dbReference type="CDD" id="cd01146">
    <property type="entry name" value="FhuD"/>
    <property type="match status" value="1"/>
</dbReference>
<evidence type="ECO:0000259" key="6">
    <source>
        <dbReference type="PROSITE" id="PS50983"/>
    </source>
</evidence>
<dbReference type="AlphaFoldDB" id="D6U5T1"/>
<feature type="domain" description="Fe/B12 periplasmic-binding" evidence="6">
    <location>
        <begin position="65"/>
        <end position="324"/>
    </location>
</feature>
<dbReference type="eggNOG" id="COG0614">
    <property type="taxonomic scope" value="Bacteria"/>
</dbReference>
<feature type="signal peptide" evidence="5">
    <location>
        <begin position="1"/>
        <end position="31"/>
    </location>
</feature>
<dbReference type="PANTHER" id="PTHR30532">
    <property type="entry name" value="IRON III DICITRATE-BINDING PERIPLASMIC PROTEIN"/>
    <property type="match status" value="1"/>
</dbReference>